<evidence type="ECO:0000256" key="3">
    <source>
        <dbReference type="ARBA" id="ARBA00023529"/>
    </source>
</evidence>
<organism evidence="6 7">
    <name type="scientific">Symbiodinium microadriaticum</name>
    <name type="common">Dinoflagellate</name>
    <name type="synonym">Zooxanthella microadriatica</name>
    <dbReference type="NCBI Taxonomy" id="2951"/>
    <lineage>
        <taxon>Eukaryota</taxon>
        <taxon>Sar</taxon>
        <taxon>Alveolata</taxon>
        <taxon>Dinophyceae</taxon>
        <taxon>Suessiales</taxon>
        <taxon>Symbiodiniaceae</taxon>
        <taxon>Symbiodinium</taxon>
    </lineage>
</organism>
<feature type="repeat" description="ANK" evidence="5">
    <location>
        <begin position="170"/>
        <end position="202"/>
    </location>
</feature>
<keyword evidence="2 5" id="KW-0040">ANK repeat</keyword>
<feature type="repeat" description="ANK" evidence="5">
    <location>
        <begin position="269"/>
        <end position="289"/>
    </location>
</feature>
<evidence type="ECO:0000256" key="5">
    <source>
        <dbReference type="PROSITE-ProRule" id="PRU00023"/>
    </source>
</evidence>
<dbReference type="EC" id="3.4.21.62" evidence="4"/>
<dbReference type="InterPro" id="IPR036770">
    <property type="entry name" value="Ankyrin_rpt-contain_sf"/>
</dbReference>
<dbReference type="PROSITE" id="PS50297">
    <property type="entry name" value="ANK_REP_REGION"/>
    <property type="match status" value="3"/>
</dbReference>
<dbReference type="GO" id="GO:0004252">
    <property type="term" value="F:serine-type endopeptidase activity"/>
    <property type="evidence" value="ECO:0007669"/>
    <property type="project" value="UniProtKB-EC"/>
</dbReference>
<keyword evidence="1" id="KW-0677">Repeat</keyword>
<dbReference type="SMART" id="SM00248">
    <property type="entry name" value="ANK"/>
    <property type="match status" value="4"/>
</dbReference>
<name>A0A1Q9DSF4_SYMMI</name>
<dbReference type="SUPFAM" id="SSF52743">
    <property type="entry name" value="Subtilisin-like"/>
    <property type="match status" value="1"/>
</dbReference>
<dbReference type="Pfam" id="PF12796">
    <property type="entry name" value="Ank_2"/>
    <property type="match status" value="1"/>
</dbReference>
<evidence type="ECO:0000313" key="6">
    <source>
        <dbReference type="EMBL" id="OLP98068.1"/>
    </source>
</evidence>
<dbReference type="Proteomes" id="UP000186817">
    <property type="component" value="Unassembled WGS sequence"/>
</dbReference>
<dbReference type="InterPro" id="IPR022398">
    <property type="entry name" value="Peptidase_S8_His-AS"/>
</dbReference>
<dbReference type="Gene3D" id="1.25.40.20">
    <property type="entry name" value="Ankyrin repeat-containing domain"/>
    <property type="match status" value="2"/>
</dbReference>
<evidence type="ECO:0000256" key="1">
    <source>
        <dbReference type="ARBA" id="ARBA00022737"/>
    </source>
</evidence>
<comment type="caution">
    <text evidence="6">The sequence shown here is derived from an EMBL/GenBank/DDBJ whole genome shotgun (WGS) entry which is preliminary data.</text>
</comment>
<dbReference type="InterPro" id="IPR002110">
    <property type="entry name" value="Ankyrin_rpt"/>
</dbReference>
<proteinExistence type="predicted"/>
<dbReference type="PROSITE" id="PS00137">
    <property type="entry name" value="SUBTILASE_HIS"/>
    <property type="match status" value="1"/>
</dbReference>
<dbReference type="PANTHER" id="PTHR24166:SF48">
    <property type="entry name" value="PROTEIN VAPYRIN"/>
    <property type="match status" value="1"/>
</dbReference>
<dbReference type="PANTHER" id="PTHR24166">
    <property type="entry name" value="ROLLING PEBBLES, ISOFORM B"/>
    <property type="match status" value="1"/>
</dbReference>
<dbReference type="InterPro" id="IPR036852">
    <property type="entry name" value="Peptidase_S8/S53_dom_sf"/>
</dbReference>
<gene>
    <name evidence="6" type="primary">mask</name>
    <name evidence="6" type="ORF">AK812_SmicGene19525</name>
</gene>
<evidence type="ECO:0000313" key="7">
    <source>
        <dbReference type="Proteomes" id="UP000186817"/>
    </source>
</evidence>
<dbReference type="EMBL" id="LSRX01000409">
    <property type="protein sequence ID" value="OLP98068.1"/>
    <property type="molecule type" value="Genomic_DNA"/>
</dbReference>
<feature type="repeat" description="ANK" evidence="5">
    <location>
        <begin position="203"/>
        <end position="235"/>
    </location>
</feature>
<dbReference type="InterPro" id="IPR050889">
    <property type="entry name" value="Dendritic_Spine_Reg/Scaffold"/>
</dbReference>
<feature type="repeat" description="ANK" evidence="5">
    <location>
        <begin position="236"/>
        <end position="268"/>
    </location>
</feature>
<dbReference type="PROSITE" id="PS50088">
    <property type="entry name" value="ANK_REPEAT"/>
    <property type="match status" value="4"/>
</dbReference>
<keyword evidence="7" id="KW-1185">Reference proteome</keyword>
<protein>
    <recommendedName>
        <fullName evidence="4">subtilisin</fullName>
        <ecNumber evidence="4">3.4.21.62</ecNumber>
    </recommendedName>
</protein>
<dbReference type="OrthoDB" id="286878at2759"/>
<reference evidence="6 7" key="1">
    <citation type="submission" date="2016-02" db="EMBL/GenBank/DDBJ databases">
        <title>Genome analysis of coral dinoflagellate symbionts highlights evolutionary adaptations to a symbiotic lifestyle.</title>
        <authorList>
            <person name="Aranda M."/>
            <person name="Li Y."/>
            <person name="Liew Y.J."/>
            <person name="Baumgarten S."/>
            <person name="Simakov O."/>
            <person name="Wilson M."/>
            <person name="Piel J."/>
            <person name="Ashoor H."/>
            <person name="Bougouffa S."/>
            <person name="Bajic V.B."/>
            <person name="Ryu T."/>
            <person name="Ravasi T."/>
            <person name="Bayer T."/>
            <person name="Micklem G."/>
            <person name="Kim H."/>
            <person name="Bhak J."/>
            <person name="Lajeunesse T.C."/>
            <person name="Voolstra C.R."/>
        </authorList>
    </citation>
    <scope>NUCLEOTIDE SEQUENCE [LARGE SCALE GENOMIC DNA]</scope>
    <source>
        <strain evidence="6 7">CCMP2467</strain>
    </source>
</reference>
<dbReference type="GO" id="GO:0006508">
    <property type="term" value="P:proteolysis"/>
    <property type="evidence" value="ECO:0007669"/>
    <property type="project" value="InterPro"/>
</dbReference>
<evidence type="ECO:0000256" key="4">
    <source>
        <dbReference type="ARBA" id="ARBA00023619"/>
    </source>
</evidence>
<accession>A0A1Q9DSF4</accession>
<comment type="catalytic activity">
    <reaction evidence="3">
        <text>Hydrolysis of proteins with broad specificity for peptide bonds, and a preference for a large uncharged residue in P1. Hydrolyzes peptide amides.</text>
        <dbReference type="EC" id="3.4.21.62"/>
    </reaction>
</comment>
<evidence type="ECO:0000256" key="2">
    <source>
        <dbReference type="ARBA" id="ARBA00023043"/>
    </source>
</evidence>
<sequence>MSKVPHGTTSSSHRKIASYIPVGGDYQDSTAVGHGTHIAGIMVGKNPAASSDHGIAPEALSGEVLVTLELQSFLDTLTAESSPVRALKQHLHGFCGQPRFRQRLLVLGEDILLSDTDDEHILKPGDVQLVVVNFRSTSAPQVEELRGAAESGQTSVVETILQRPQDPDLGDPAPLLIASGRGHLEVARLLLEAKADKEKVNDTGASALLIAAYLGHIEVARLLLDAKADKDKAKYSGATPLYIAAQNGHLEVARLLLDAKADKEKAMNDGATPLYIAAHQGHLEVVPPLCSLQRALTVVRQFARAVGCCLPLAGGDG</sequence>
<dbReference type="SUPFAM" id="SSF48403">
    <property type="entry name" value="Ankyrin repeat"/>
    <property type="match status" value="1"/>
</dbReference>
<dbReference type="AlphaFoldDB" id="A0A1Q9DSF4"/>
<dbReference type="Pfam" id="PF00023">
    <property type="entry name" value="Ank"/>
    <property type="match status" value="2"/>
</dbReference>